<dbReference type="InterPro" id="IPR011992">
    <property type="entry name" value="EF-hand-dom_pair"/>
</dbReference>
<evidence type="ECO:0000313" key="5">
    <source>
        <dbReference type="EMBL" id="CAK9318166.1"/>
    </source>
</evidence>
<dbReference type="Proteomes" id="UP001642487">
    <property type="component" value="Chromosome 3"/>
</dbReference>
<dbReference type="Pfam" id="PF13499">
    <property type="entry name" value="EF-hand_7"/>
    <property type="match status" value="2"/>
</dbReference>
<proteinExistence type="predicted"/>
<keyword evidence="3" id="KW-0106">Calcium</keyword>
<dbReference type="PROSITE" id="PS00018">
    <property type="entry name" value="EF_HAND_1"/>
    <property type="match status" value="4"/>
</dbReference>
<feature type="domain" description="EF-hand" evidence="4">
    <location>
        <begin position="169"/>
        <end position="204"/>
    </location>
</feature>
<accession>A0ABP0YCQ2</accession>
<evidence type="ECO:0000256" key="3">
    <source>
        <dbReference type="ARBA" id="ARBA00022837"/>
    </source>
</evidence>
<evidence type="ECO:0000313" key="6">
    <source>
        <dbReference type="Proteomes" id="UP001642487"/>
    </source>
</evidence>
<feature type="domain" description="EF-hand" evidence="4">
    <location>
        <begin position="213"/>
        <end position="243"/>
    </location>
</feature>
<dbReference type="InterPro" id="IPR002048">
    <property type="entry name" value="EF_hand_dom"/>
</dbReference>
<dbReference type="EMBL" id="OZ021737">
    <property type="protein sequence ID" value="CAK9318166.1"/>
    <property type="molecule type" value="Genomic_DNA"/>
</dbReference>
<reference evidence="5 6" key="1">
    <citation type="submission" date="2024-03" db="EMBL/GenBank/DDBJ databases">
        <authorList>
            <person name="Gkanogiannis A."/>
            <person name="Becerra Lopez-Lavalle L."/>
        </authorList>
    </citation>
    <scope>NUCLEOTIDE SEQUENCE [LARGE SCALE GENOMIC DNA]</scope>
</reference>
<evidence type="ECO:0000256" key="1">
    <source>
        <dbReference type="ARBA" id="ARBA00022723"/>
    </source>
</evidence>
<evidence type="ECO:0000259" key="4">
    <source>
        <dbReference type="PROSITE" id="PS50222"/>
    </source>
</evidence>
<protein>
    <recommendedName>
        <fullName evidence="4">EF-hand domain-containing protein</fullName>
    </recommendedName>
</protein>
<dbReference type="Gene3D" id="1.10.238.10">
    <property type="entry name" value="EF-hand"/>
    <property type="match status" value="3"/>
</dbReference>
<organism evidence="5 6">
    <name type="scientific">Citrullus colocynthis</name>
    <name type="common">colocynth</name>
    <dbReference type="NCBI Taxonomy" id="252529"/>
    <lineage>
        <taxon>Eukaryota</taxon>
        <taxon>Viridiplantae</taxon>
        <taxon>Streptophyta</taxon>
        <taxon>Embryophyta</taxon>
        <taxon>Tracheophyta</taxon>
        <taxon>Spermatophyta</taxon>
        <taxon>Magnoliopsida</taxon>
        <taxon>eudicotyledons</taxon>
        <taxon>Gunneridae</taxon>
        <taxon>Pentapetalae</taxon>
        <taxon>rosids</taxon>
        <taxon>fabids</taxon>
        <taxon>Cucurbitales</taxon>
        <taxon>Cucurbitaceae</taxon>
        <taxon>Benincaseae</taxon>
        <taxon>Citrullus</taxon>
    </lineage>
</organism>
<dbReference type="PROSITE" id="PS50222">
    <property type="entry name" value="EF_HAND_2"/>
    <property type="match status" value="3"/>
</dbReference>
<sequence>MGRAVVYVLIITAFAAFFLFSPSNLEDQKHQELTRRLGFKFRTLTFDPLVAEMEKLAEGRELGSRESAIAKGNHQVPHAYGHYYDEGRLNISLRLLVLFPLLDHSPKDGGISYEELSDWITGQAIERLNYRTRKQLAFYDKNGDGAISFHEYLPKFTEEDIARNETGYGEAGWWSKQFTNADVDQNGLLNFDELKDFLHPEDSSNYRIQNWLLREKMKRMDHDRDGKLSFDEFLHHAYDIYKSYVEFETQGEDVPSVEEKFDELDLDEDEVLSVEELRPLFQYLHPGEVSYAQHYTSHLINEADDNKDGYLTLDEMLNHEYVFYSTVYENNNGDYEDDYHDEL</sequence>
<name>A0ABP0YCQ2_9ROSI</name>
<dbReference type="Pfam" id="PF13202">
    <property type="entry name" value="EF-hand_5"/>
    <property type="match status" value="1"/>
</dbReference>
<evidence type="ECO:0000256" key="2">
    <source>
        <dbReference type="ARBA" id="ARBA00022737"/>
    </source>
</evidence>
<dbReference type="PANTHER" id="PTHR10827:SF98">
    <property type="entry name" value="45 KDA CALCIUM-BINDING PROTEIN"/>
    <property type="match status" value="1"/>
</dbReference>
<dbReference type="SUPFAM" id="SSF47473">
    <property type="entry name" value="EF-hand"/>
    <property type="match status" value="2"/>
</dbReference>
<keyword evidence="6" id="KW-1185">Reference proteome</keyword>
<dbReference type="SMART" id="SM00054">
    <property type="entry name" value="EFh"/>
    <property type="match status" value="5"/>
</dbReference>
<gene>
    <name evidence="5" type="ORF">CITCOLO1_LOCUS10125</name>
</gene>
<dbReference type="PANTHER" id="PTHR10827">
    <property type="entry name" value="RETICULOCALBIN"/>
    <property type="match status" value="1"/>
</dbReference>
<keyword evidence="2" id="KW-0677">Repeat</keyword>
<keyword evidence="1" id="KW-0479">Metal-binding</keyword>
<feature type="domain" description="EF-hand" evidence="4">
    <location>
        <begin position="252"/>
        <end position="287"/>
    </location>
</feature>
<dbReference type="InterPro" id="IPR018247">
    <property type="entry name" value="EF_Hand_1_Ca_BS"/>
</dbReference>